<evidence type="ECO:0000256" key="1">
    <source>
        <dbReference type="SAM" id="Phobius"/>
    </source>
</evidence>
<reference evidence="2" key="3">
    <citation type="submission" date="2025-09" db="UniProtKB">
        <authorList>
            <consortium name="Ensembl"/>
        </authorList>
    </citation>
    <scope>IDENTIFICATION</scope>
</reference>
<evidence type="ECO:0000313" key="3">
    <source>
        <dbReference type="Proteomes" id="UP000694547"/>
    </source>
</evidence>
<keyword evidence="1" id="KW-1133">Transmembrane helix</keyword>
<name>A0A8C8W338_PERMB</name>
<sequence length="163" mass="18315">MKVVNSNYCKSGIPRLLPSLQIQLFGDLCHTSGNLRNDLLTPELRVKPCATPFPGPSGTESSVAISCRGFTTGIPKKKQTSTVILFLEWLWAATLFWHSRITILTSCHQFGLILFITHFIIFHISTRKEKAHHSMEELVGELDGERHHIHLAGIKGVYHHHLG</sequence>
<keyword evidence="3" id="KW-1185">Reference proteome</keyword>
<dbReference type="AlphaFoldDB" id="A0A8C8W338"/>
<reference evidence="2" key="2">
    <citation type="submission" date="2025-08" db="UniProtKB">
        <authorList>
            <consortium name="Ensembl"/>
        </authorList>
    </citation>
    <scope>IDENTIFICATION</scope>
</reference>
<feature type="transmembrane region" description="Helical" evidence="1">
    <location>
        <begin position="103"/>
        <end position="125"/>
    </location>
</feature>
<keyword evidence="1" id="KW-0812">Transmembrane</keyword>
<organism evidence="2 3">
    <name type="scientific">Peromyscus maniculatus bairdii</name>
    <name type="common">Prairie deer mouse</name>
    <dbReference type="NCBI Taxonomy" id="230844"/>
    <lineage>
        <taxon>Eukaryota</taxon>
        <taxon>Metazoa</taxon>
        <taxon>Chordata</taxon>
        <taxon>Craniata</taxon>
        <taxon>Vertebrata</taxon>
        <taxon>Euteleostomi</taxon>
        <taxon>Mammalia</taxon>
        <taxon>Eutheria</taxon>
        <taxon>Euarchontoglires</taxon>
        <taxon>Glires</taxon>
        <taxon>Rodentia</taxon>
        <taxon>Myomorpha</taxon>
        <taxon>Muroidea</taxon>
        <taxon>Cricetidae</taxon>
        <taxon>Neotominae</taxon>
        <taxon>Peromyscus</taxon>
    </lineage>
</organism>
<keyword evidence="1" id="KW-0472">Membrane</keyword>
<dbReference type="GeneTree" id="ENSGT01020000230690"/>
<evidence type="ECO:0000313" key="2">
    <source>
        <dbReference type="Ensembl" id="ENSPEMP00000033958.1"/>
    </source>
</evidence>
<feature type="transmembrane region" description="Helical" evidence="1">
    <location>
        <begin position="80"/>
        <end position="97"/>
    </location>
</feature>
<dbReference type="Proteomes" id="UP000694547">
    <property type="component" value="Chromosome 8"/>
</dbReference>
<dbReference type="Ensembl" id="ENSPEMT00000033665.1">
    <property type="protein sequence ID" value="ENSPEMP00000033958.1"/>
    <property type="gene ID" value="ENSPEMG00000029025.1"/>
</dbReference>
<protein>
    <submittedName>
        <fullName evidence="2">Uncharacterized protein</fullName>
    </submittedName>
</protein>
<accession>A0A8C8W338</accession>
<reference evidence="2 3" key="1">
    <citation type="submission" date="2018-10" db="EMBL/GenBank/DDBJ databases">
        <title>Improved assembly of the deer mouse Peromyscus maniculatus genome.</title>
        <authorList>
            <person name="Lassance J.-M."/>
            <person name="Hoekstra H.E."/>
        </authorList>
    </citation>
    <scope>NUCLEOTIDE SEQUENCE [LARGE SCALE GENOMIC DNA]</scope>
</reference>
<proteinExistence type="predicted"/>